<evidence type="ECO:0000256" key="5">
    <source>
        <dbReference type="ARBA" id="ARBA00023014"/>
    </source>
</evidence>
<feature type="domain" description="IspG TIM-barrel" evidence="8">
    <location>
        <begin position="10"/>
        <end position="269"/>
    </location>
</feature>
<dbReference type="PANTHER" id="PTHR30454:SF0">
    <property type="entry name" value="4-HYDROXY-3-METHYLBUT-2-EN-1-YL DIPHOSPHATE SYNTHASE (FERREDOXIN), CHLOROPLASTIC"/>
    <property type="match status" value="1"/>
</dbReference>
<dbReference type="InterPro" id="IPR004588">
    <property type="entry name" value="IspG_bac-typ"/>
</dbReference>
<comment type="pathway">
    <text evidence="7">Isoprenoid biosynthesis; isopentenyl diphosphate biosynthesis via DXP pathway; isopentenyl diphosphate from 1-deoxy-D-xylulose 5-phosphate: step 5/6.</text>
</comment>
<dbReference type="UniPathway" id="UPA00056">
    <property type="reaction ID" value="UER00096"/>
</dbReference>
<protein>
    <recommendedName>
        <fullName evidence="7">4-hydroxy-3-methylbut-2-en-1-yl diphosphate synthase (flavodoxin)</fullName>
        <ecNumber evidence="7">1.17.7.3</ecNumber>
    </recommendedName>
    <alternativeName>
        <fullName evidence="7">1-hydroxy-2-methyl-2-(E)-butenyl 4-diphosphate synthase</fullName>
    </alternativeName>
</protein>
<dbReference type="GO" id="GO:0016114">
    <property type="term" value="P:terpenoid biosynthetic process"/>
    <property type="evidence" value="ECO:0007669"/>
    <property type="project" value="InterPro"/>
</dbReference>
<comment type="catalytic activity">
    <reaction evidence="7">
        <text>(2E)-4-hydroxy-3-methylbut-2-enyl diphosphate + oxidized [flavodoxin] + H2O + 2 H(+) = 2-C-methyl-D-erythritol 2,4-cyclic diphosphate + reduced [flavodoxin]</text>
        <dbReference type="Rhea" id="RHEA:43604"/>
        <dbReference type="Rhea" id="RHEA-COMP:10622"/>
        <dbReference type="Rhea" id="RHEA-COMP:10623"/>
        <dbReference type="ChEBI" id="CHEBI:15377"/>
        <dbReference type="ChEBI" id="CHEBI:15378"/>
        <dbReference type="ChEBI" id="CHEBI:57618"/>
        <dbReference type="ChEBI" id="CHEBI:58210"/>
        <dbReference type="ChEBI" id="CHEBI:58483"/>
        <dbReference type="ChEBI" id="CHEBI:128753"/>
        <dbReference type="EC" id="1.17.7.3"/>
    </reaction>
</comment>
<dbReference type="Gene3D" id="3.20.20.20">
    <property type="entry name" value="Dihydropteroate synthase-like"/>
    <property type="match status" value="1"/>
</dbReference>
<feature type="binding site" evidence="7">
    <location>
        <position position="291"/>
    </location>
    <ligand>
        <name>[4Fe-4S] cluster</name>
        <dbReference type="ChEBI" id="CHEBI:49883"/>
    </ligand>
</feature>
<feature type="domain" description="IspG C-terminal" evidence="9">
    <location>
        <begin position="287"/>
        <end position="389"/>
    </location>
</feature>
<dbReference type="InterPro" id="IPR058579">
    <property type="entry name" value="IspG_C"/>
</dbReference>
<keyword evidence="6 7" id="KW-0414">Isoprene biosynthesis</keyword>
<dbReference type="NCBIfam" id="TIGR00612">
    <property type="entry name" value="ispG_gcpE"/>
    <property type="match status" value="1"/>
</dbReference>
<dbReference type="GO" id="GO:0051539">
    <property type="term" value="F:4 iron, 4 sulfur cluster binding"/>
    <property type="evidence" value="ECO:0007669"/>
    <property type="project" value="UniProtKB-UniRule"/>
</dbReference>
<dbReference type="AlphaFoldDB" id="A0A227KS58"/>
<comment type="function">
    <text evidence="7">Converts 2C-methyl-D-erythritol 2,4-cyclodiphosphate (ME-2,4cPP) into 1-hydroxy-2-methyl-2-(E)-butenyl 4-diphosphate.</text>
</comment>
<dbReference type="EMBL" id="NHMP01000001">
    <property type="protein sequence ID" value="OXE51339.1"/>
    <property type="molecule type" value="Genomic_DNA"/>
</dbReference>
<dbReference type="InterPro" id="IPR058578">
    <property type="entry name" value="IspG_TIM"/>
</dbReference>
<keyword evidence="3 7" id="KW-0560">Oxidoreductase</keyword>
<dbReference type="Gene3D" id="3.30.413.10">
    <property type="entry name" value="Sulfite Reductase Hemoprotein, domain 1"/>
    <property type="match status" value="1"/>
</dbReference>
<dbReference type="EC" id="1.17.7.3" evidence="7"/>
<feature type="binding site" evidence="7">
    <location>
        <position position="344"/>
    </location>
    <ligand>
        <name>[4Fe-4S] cluster</name>
        <dbReference type="ChEBI" id="CHEBI:49883"/>
    </ligand>
</feature>
<dbReference type="Proteomes" id="UP000214610">
    <property type="component" value="Unassembled WGS sequence"/>
</dbReference>
<accession>A0A227KS58</accession>
<evidence type="ECO:0000256" key="3">
    <source>
        <dbReference type="ARBA" id="ARBA00023002"/>
    </source>
</evidence>
<evidence type="ECO:0000256" key="4">
    <source>
        <dbReference type="ARBA" id="ARBA00023004"/>
    </source>
</evidence>
<dbReference type="Pfam" id="PF26540">
    <property type="entry name" value="GcpE_C"/>
    <property type="match status" value="1"/>
</dbReference>
<dbReference type="Pfam" id="PF04551">
    <property type="entry name" value="GcpE"/>
    <property type="match status" value="1"/>
</dbReference>
<evidence type="ECO:0000259" key="8">
    <source>
        <dbReference type="Pfam" id="PF04551"/>
    </source>
</evidence>
<dbReference type="PANTHER" id="PTHR30454">
    <property type="entry name" value="4-HYDROXY-3-METHYLBUT-2-EN-1-YL DIPHOSPHATE SYNTHASE"/>
    <property type="match status" value="1"/>
</dbReference>
<evidence type="ECO:0000313" key="11">
    <source>
        <dbReference type="Proteomes" id="UP000214610"/>
    </source>
</evidence>
<evidence type="ECO:0000313" key="10">
    <source>
        <dbReference type="EMBL" id="OXE51339.1"/>
    </source>
</evidence>
<dbReference type="GO" id="GO:0141197">
    <property type="term" value="F:4-hydroxy-3-methylbut-2-enyl-diphosphate synthase activity (flavodoxin)"/>
    <property type="evidence" value="ECO:0007669"/>
    <property type="project" value="UniProtKB-EC"/>
</dbReference>
<evidence type="ECO:0000256" key="6">
    <source>
        <dbReference type="ARBA" id="ARBA00023229"/>
    </source>
</evidence>
<evidence type="ECO:0000256" key="2">
    <source>
        <dbReference type="ARBA" id="ARBA00022723"/>
    </source>
</evidence>
<comment type="similarity">
    <text evidence="7">Belongs to the IspG family.</text>
</comment>
<dbReference type="GO" id="GO:0019288">
    <property type="term" value="P:isopentenyl diphosphate biosynthetic process, methylerythritol 4-phosphate pathway"/>
    <property type="evidence" value="ECO:0007669"/>
    <property type="project" value="UniProtKB-UniRule"/>
</dbReference>
<dbReference type="InterPro" id="IPR011005">
    <property type="entry name" value="Dihydropteroate_synth-like_sf"/>
</dbReference>
<dbReference type="InterPro" id="IPR045854">
    <property type="entry name" value="NO2/SO3_Rdtase_4Fe4S_sf"/>
</dbReference>
<dbReference type="PIRSF" id="PIRSF004640">
    <property type="entry name" value="IspG"/>
    <property type="match status" value="1"/>
</dbReference>
<comment type="caution">
    <text evidence="10">The sequence shown here is derived from an EMBL/GenBank/DDBJ whole genome shotgun (WGS) entry which is preliminary data.</text>
</comment>
<dbReference type="GO" id="GO:0005506">
    <property type="term" value="F:iron ion binding"/>
    <property type="evidence" value="ECO:0007669"/>
    <property type="project" value="InterPro"/>
</dbReference>
<keyword evidence="1 7" id="KW-0004">4Fe-4S</keyword>
<evidence type="ECO:0000256" key="1">
    <source>
        <dbReference type="ARBA" id="ARBA00022485"/>
    </source>
</evidence>
<dbReference type="NCBIfam" id="NF001540">
    <property type="entry name" value="PRK00366.1"/>
    <property type="match status" value="1"/>
</dbReference>
<keyword evidence="2 7" id="KW-0479">Metal-binding</keyword>
<feature type="binding site" evidence="7">
    <location>
        <position position="337"/>
    </location>
    <ligand>
        <name>[4Fe-4S] cluster</name>
        <dbReference type="ChEBI" id="CHEBI:49883"/>
    </ligand>
</feature>
<keyword evidence="11" id="KW-1185">Reference proteome</keyword>
<dbReference type="InterPro" id="IPR016425">
    <property type="entry name" value="IspG_bac"/>
</dbReference>
<evidence type="ECO:0000256" key="7">
    <source>
        <dbReference type="HAMAP-Rule" id="MF_00159"/>
    </source>
</evidence>
<feature type="binding site" evidence="7">
    <location>
        <position position="294"/>
    </location>
    <ligand>
        <name>[4Fe-4S] cluster</name>
        <dbReference type="ChEBI" id="CHEBI:49883"/>
    </ligand>
</feature>
<gene>
    <name evidence="7" type="primary">ispG</name>
    <name evidence="10" type="ORF">ADH67_00490</name>
</gene>
<keyword evidence="5 7" id="KW-0411">Iron-sulfur</keyword>
<dbReference type="HAMAP" id="MF_00159">
    <property type="entry name" value="IspG"/>
    <property type="match status" value="1"/>
</dbReference>
<organism evidence="10 11">
    <name type="scientific">Turicimonas muris</name>
    <dbReference type="NCBI Taxonomy" id="1796652"/>
    <lineage>
        <taxon>Bacteria</taxon>
        <taxon>Pseudomonadati</taxon>
        <taxon>Pseudomonadota</taxon>
        <taxon>Betaproteobacteria</taxon>
        <taxon>Burkholderiales</taxon>
        <taxon>Sutterellaceae</taxon>
        <taxon>Turicimonas</taxon>
    </lineage>
</organism>
<reference evidence="11" key="1">
    <citation type="submission" date="2017-05" db="EMBL/GenBank/DDBJ databases">
        <title>Improved OligoMM genomes.</title>
        <authorList>
            <person name="Garzetti D."/>
        </authorList>
    </citation>
    <scope>NUCLEOTIDE SEQUENCE [LARGE SCALE GENOMIC DNA]</scope>
    <source>
        <strain evidence="11">YL45</strain>
    </source>
</reference>
<comment type="cofactor">
    <cofactor evidence="7">
        <name>[4Fe-4S] cluster</name>
        <dbReference type="ChEBI" id="CHEBI:49883"/>
    </cofactor>
    <text evidence="7">Binds 1 [4Fe-4S] cluster.</text>
</comment>
<keyword evidence="4 7" id="KW-0408">Iron</keyword>
<sequence>MTVKWANNVVLLGGGSPVVIQSMTNTETADVDGTVKQIMELADAGSQLVRITVNTPAAAQAVPLIRQKLDAAGYFVPLVGDFHYNGHKLLSDYPECARSLSKFRINPGNVGKGDKHEQNFKTLIDLAIKYDKPIRIGVNWGSLDQNLLAKMMEENNRQPNPENSGEILRRALVKSAIDSADEAVRLGMPKEQIAISAKVSGVRELVDIYQKLDRLCPYSLHLGLTEAGMGLKGTVSSTAALSILLSQGIGDTIRVSLTPEPGQKRSAEVDLACEIVQSLGLRNFEPKVISCPGCGRTSSLLFQELAKETQSYLKQQMPKWRGKYPGVENMTVAVMGCVVNGPGESRHANIGISLPGSGEAPVSPVYIDGKKVCSLKGEQMASDFKKLIDNYVQTKFGANQD</sequence>
<proteinExistence type="inferred from homology"/>
<dbReference type="FunFam" id="3.30.413.10:FF:000012">
    <property type="entry name" value="4-hydroxy-3-methylbut-2-en-1-yl diphosphate synthase (flavodoxin)"/>
    <property type="match status" value="1"/>
</dbReference>
<dbReference type="GO" id="GO:0046429">
    <property type="term" value="F:4-hydroxy-3-methylbut-2-en-1-yl diphosphate synthase activity (ferredoxin)"/>
    <property type="evidence" value="ECO:0007669"/>
    <property type="project" value="UniProtKB-UniRule"/>
</dbReference>
<name>A0A227KS58_9BURK</name>
<evidence type="ECO:0000259" key="9">
    <source>
        <dbReference type="Pfam" id="PF26540"/>
    </source>
</evidence>